<gene>
    <name evidence="2" type="ORF">NDR86_19915</name>
</gene>
<dbReference type="InterPro" id="IPR025363">
    <property type="entry name" value="DUF4267"/>
</dbReference>
<evidence type="ECO:0000313" key="2">
    <source>
        <dbReference type="EMBL" id="MCM6775747.1"/>
    </source>
</evidence>
<proteinExistence type="predicted"/>
<reference evidence="2" key="1">
    <citation type="submission" date="2022-06" db="EMBL/GenBank/DDBJ databases">
        <title>Novel species in genus nocardia.</title>
        <authorList>
            <person name="Li F."/>
        </authorList>
    </citation>
    <scope>NUCLEOTIDE SEQUENCE</scope>
    <source>
        <strain evidence="2">CDC141</strain>
    </source>
</reference>
<feature type="transmembrane region" description="Helical" evidence="1">
    <location>
        <begin position="66"/>
        <end position="86"/>
    </location>
</feature>
<keyword evidence="3" id="KW-1185">Reference proteome</keyword>
<dbReference type="Proteomes" id="UP001139157">
    <property type="component" value="Unassembled WGS sequence"/>
</dbReference>
<keyword evidence="1" id="KW-0472">Membrane</keyword>
<comment type="caution">
    <text evidence="2">The sequence shown here is derived from an EMBL/GenBank/DDBJ whole genome shotgun (WGS) entry which is preliminary data.</text>
</comment>
<evidence type="ECO:0000256" key="1">
    <source>
        <dbReference type="SAM" id="Phobius"/>
    </source>
</evidence>
<organism evidence="2 3">
    <name type="scientific">Nocardia pulmonis</name>
    <dbReference type="NCBI Taxonomy" id="2951408"/>
    <lineage>
        <taxon>Bacteria</taxon>
        <taxon>Bacillati</taxon>
        <taxon>Actinomycetota</taxon>
        <taxon>Actinomycetes</taxon>
        <taxon>Mycobacteriales</taxon>
        <taxon>Nocardiaceae</taxon>
        <taxon>Nocardia</taxon>
    </lineage>
</organism>
<feature type="transmembrane region" description="Helical" evidence="1">
    <location>
        <begin position="12"/>
        <end position="32"/>
    </location>
</feature>
<protein>
    <submittedName>
        <fullName evidence="2">DUF4267 domain-containing protein</fullName>
    </submittedName>
</protein>
<keyword evidence="1" id="KW-1133">Transmembrane helix</keyword>
<accession>A0A9X2IX81</accession>
<feature type="transmembrane region" description="Helical" evidence="1">
    <location>
        <begin position="39"/>
        <end position="60"/>
    </location>
</feature>
<keyword evidence="1" id="KW-0812">Transmembrane</keyword>
<name>A0A9X2IX81_9NOCA</name>
<dbReference type="AlphaFoldDB" id="A0A9X2IX81"/>
<evidence type="ECO:0000313" key="3">
    <source>
        <dbReference type="Proteomes" id="UP001139157"/>
    </source>
</evidence>
<dbReference type="RefSeq" id="WP_251914234.1">
    <property type="nucleotide sequence ID" value="NZ_JAMRXG010000008.1"/>
</dbReference>
<dbReference type="Pfam" id="PF14087">
    <property type="entry name" value="DUF4267"/>
    <property type="match status" value="1"/>
</dbReference>
<dbReference type="EMBL" id="JAMRXG010000008">
    <property type="protein sequence ID" value="MCM6775747.1"/>
    <property type="molecule type" value="Genomic_DNA"/>
</dbReference>
<sequence>MPEWPQGQATAFMNLEGVRDTAFGVLILALLLTHQRRALAIGMLATSLVPLGDMLTVLRYDGSPAAAFGIHGLTAALVIATGLLLLREHAAAHTPMIAATA</sequence>